<dbReference type="PANTHER" id="PTHR38696">
    <property type="entry name" value="MEDIATOR OF RNA POLYMERASE II TRANSCRIPTION SUBUNIT 13"/>
    <property type="match status" value="1"/>
</dbReference>
<accession>A0A1C7MQS2</accession>
<sequence length="402" mass="44662">MQAYHNGDQTYYAQPQYGQTPPGYFAGYAAYPSSYMVPQQNVAPFPAYPAQYDPQQQPQYSTPALTRRQPSRNAPRASTPGHGQSGRPAPKPIKSAMKKPSDRSAAAPSGVPLSRARTNSDPRRQRATSETRQPPSSIPPFTPEHLFLSLHSTNELRMDNVAYQSTIEEFTEDVLPMWHHGVNSVEHHHTQLRVQFAGSPWASVGTDALLAGRMICSIFAVLARQGYTYLTTINTGHTMRPPQLIFAASPPDYEAQIFLVTFSHSGGKLSILDAPAELTQELGIGLRQAFPRKIATDRATEDGLHVFELKKGYGGPQVPKSLFMAFVLHFFNARGFTLSGSVPMGTKSWLHFGSRKEAWIFRSIQRKVESRPRSRQSQNHPLILKALTHGIADVDIFRHNAC</sequence>
<dbReference type="Proteomes" id="UP000092993">
    <property type="component" value="Unassembled WGS sequence"/>
</dbReference>
<organism evidence="2 3">
    <name type="scientific">Grifola frondosa</name>
    <name type="common">Maitake</name>
    <name type="synonym">Polyporus frondosus</name>
    <dbReference type="NCBI Taxonomy" id="5627"/>
    <lineage>
        <taxon>Eukaryota</taxon>
        <taxon>Fungi</taxon>
        <taxon>Dikarya</taxon>
        <taxon>Basidiomycota</taxon>
        <taxon>Agaricomycotina</taxon>
        <taxon>Agaricomycetes</taxon>
        <taxon>Polyporales</taxon>
        <taxon>Grifolaceae</taxon>
        <taxon>Grifola</taxon>
    </lineage>
</organism>
<dbReference type="AlphaFoldDB" id="A0A1C7MQS2"/>
<proteinExistence type="predicted"/>
<name>A0A1C7MQS2_GRIFR</name>
<keyword evidence="3" id="KW-1185">Reference proteome</keyword>
<evidence type="ECO:0000313" key="2">
    <source>
        <dbReference type="EMBL" id="OBZ79188.1"/>
    </source>
</evidence>
<reference evidence="2 3" key="1">
    <citation type="submission" date="2016-03" db="EMBL/GenBank/DDBJ databases">
        <title>Whole genome sequencing of Grifola frondosa 9006-11.</title>
        <authorList>
            <person name="Min B."/>
            <person name="Park H."/>
            <person name="Kim J.-G."/>
            <person name="Cho H."/>
            <person name="Oh Y.-L."/>
            <person name="Kong W.-S."/>
            <person name="Choi I.-G."/>
        </authorList>
    </citation>
    <scope>NUCLEOTIDE SEQUENCE [LARGE SCALE GENOMIC DNA]</scope>
    <source>
        <strain evidence="2 3">9006-11</strain>
    </source>
</reference>
<dbReference type="PANTHER" id="PTHR38696:SF1">
    <property type="entry name" value="MEDIATOR OF RNA POLYMERASE II TRANSCRIPTION SUBUNIT 13"/>
    <property type="match status" value="1"/>
</dbReference>
<evidence type="ECO:0000313" key="3">
    <source>
        <dbReference type="Proteomes" id="UP000092993"/>
    </source>
</evidence>
<feature type="region of interest" description="Disordered" evidence="1">
    <location>
        <begin position="46"/>
        <end position="144"/>
    </location>
</feature>
<dbReference type="OrthoDB" id="3255427at2759"/>
<feature type="compositionally biased region" description="Low complexity" evidence="1">
    <location>
        <begin position="46"/>
        <end position="60"/>
    </location>
</feature>
<dbReference type="EMBL" id="LUGG01000001">
    <property type="protein sequence ID" value="OBZ79188.1"/>
    <property type="molecule type" value="Genomic_DNA"/>
</dbReference>
<gene>
    <name evidence="2" type="ORF">A0H81_01099</name>
</gene>
<feature type="compositionally biased region" description="Basic and acidic residues" evidence="1">
    <location>
        <begin position="118"/>
        <end position="129"/>
    </location>
</feature>
<evidence type="ECO:0000256" key="1">
    <source>
        <dbReference type="SAM" id="MobiDB-lite"/>
    </source>
</evidence>
<protein>
    <submittedName>
        <fullName evidence="2">Uncharacterized protein</fullName>
    </submittedName>
</protein>
<dbReference type="OMA" id="SVPMGTK"/>
<comment type="caution">
    <text evidence="2">The sequence shown here is derived from an EMBL/GenBank/DDBJ whole genome shotgun (WGS) entry which is preliminary data.</text>
</comment>